<dbReference type="AlphaFoldDB" id="A0A1Y5RY18"/>
<dbReference type="Pfam" id="PF13302">
    <property type="entry name" value="Acetyltransf_3"/>
    <property type="match status" value="1"/>
</dbReference>
<evidence type="ECO:0000259" key="1">
    <source>
        <dbReference type="Pfam" id="PF13302"/>
    </source>
</evidence>
<proteinExistence type="predicted"/>
<dbReference type="RefSeq" id="WP_085891540.1">
    <property type="nucleotide sequence ID" value="NZ_FWFL01000003.1"/>
</dbReference>
<gene>
    <name evidence="2" type="ORF">PEL8287_01271</name>
</gene>
<dbReference type="OrthoDB" id="6293260at2"/>
<organism evidence="2 3">
    <name type="scientific">Roseovarius litorisediminis</name>
    <dbReference type="NCBI Taxonomy" id="1312363"/>
    <lineage>
        <taxon>Bacteria</taxon>
        <taxon>Pseudomonadati</taxon>
        <taxon>Pseudomonadota</taxon>
        <taxon>Alphaproteobacteria</taxon>
        <taxon>Rhodobacterales</taxon>
        <taxon>Roseobacteraceae</taxon>
        <taxon>Roseovarius</taxon>
    </lineage>
</organism>
<accession>A0A1Y5RY18</accession>
<name>A0A1Y5RY18_9RHOB</name>
<dbReference type="InterPro" id="IPR051531">
    <property type="entry name" value="N-acetyltransferase"/>
</dbReference>
<protein>
    <recommendedName>
        <fullName evidence="1">N-acetyltransferase domain-containing protein</fullName>
    </recommendedName>
</protein>
<keyword evidence="3" id="KW-1185">Reference proteome</keyword>
<dbReference type="InterPro" id="IPR000182">
    <property type="entry name" value="GNAT_dom"/>
</dbReference>
<dbReference type="EMBL" id="FWFL01000003">
    <property type="protein sequence ID" value="SLN28258.1"/>
    <property type="molecule type" value="Genomic_DNA"/>
</dbReference>
<dbReference type="PANTHER" id="PTHR43792:SF1">
    <property type="entry name" value="N-ACETYLTRANSFERASE DOMAIN-CONTAINING PROTEIN"/>
    <property type="match status" value="1"/>
</dbReference>
<sequence>MTITPHAPTIYTADLILRGYVESDFDAFAAFGGSERSKFVGGPQSQWDSWRAFLAGIGHWMLRGYGMWMVEHRSSGETAGRVGMINNKGWDEPELGWHIYDGFEGKGYAYQASIAARDHAARYFGLNGVISYIDPANTRSVALARRLGAGFERVGQLLGKPCHIYRHPTLGVA</sequence>
<reference evidence="2 3" key="1">
    <citation type="submission" date="2017-03" db="EMBL/GenBank/DDBJ databases">
        <authorList>
            <person name="Afonso C.L."/>
            <person name="Miller P.J."/>
            <person name="Scott M.A."/>
            <person name="Spackman E."/>
            <person name="Goraichik I."/>
            <person name="Dimitrov K.M."/>
            <person name="Suarez D.L."/>
            <person name="Swayne D.E."/>
        </authorList>
    </citation>
    <scope>NUCLEOTIDE SEQUENCE [LARGE SCALE GENOMIC DNA]</scope>
    <source>
        <strain evidence="2 3">CECT 8287</strain>
    </source>
</reference>
<evidence type="ECO:0000313" key="2">
    <source>
        <dbReference type="EMBL" id="SLN28258.1"/>
    </source>
</evidence>
<evidence type="ECO:0000313" key="3">
    <source>
        <dbReference type="Proteomes" id="UP000193827"/>
    </source>
</evidence>
<dbReference type="PANTHER" id="PTHR43792">
    <property type="entry name" value="GNAT FAMILY, PUTATIVE (AFU_ORTHOLOGUE AFUA_3G00765)-RELATED-RELATED"/>
    <property type="match status" value="1"/>
</dbReference>
<dbReference type="Gene3D" id="3.40.630.30">
    <property type="match status" value="1"/>
</dbReference>
<feature type="domain" description="N-acetyltransferase" evidence="1">
    <location>
        <begin position="15"/>
        <end position="149"/>
    </location>
</feature>
<dbReference type="SUPFAM" id="SSF55729">
    <property type="entry name" value="Acyl-CoA N-acyltransferases (Nat)"/>
    <property type="match status" value="1"/>
</dbReference>
<dbReference type="InterPro" id="IPR016181">
    <property type="entry name" value="Acyl_CoA_acyltransferase"/>
</dbReference>
<dbReference type="Proteomes" id="UP000193827">
    <property type="component" value="Unassembled WGS sequence"/>
</dbReference>
<dbReference type="GO" id="GO:0016747">
    <property type="term" value="F:acyltransferase activity, transferring groups other than amino-acyl groups"/>
    <property type="evidence" value="ECO:0007669"/>
    <property type="project" value="InterPro"/>
</dbReference>